<sequence length="110" mass="11862">MTDTPETSEQIDAQVAAAPIDSSDVPPDRLAISPRSPHFDGDLLARGIGIRFKGVEKNNVEEYSISEGWIRVQAGKTMDRKGQPLTLKLSGPVEAWYKDLGDDAPVAKAG</sequence>
<evidence type="ECO:0008006" key="4">
    <source>
        <dbReference type="Google" id="ProtNLM"/>
    </source>
</evidence>
<evidence type="ECO:0000313" key="3">
    <source>
        <dbReference type="Proteomes" id="UP000614261"/>
    </source>
</evidence>
<evidence type="ECO:0000256" key="1">
    <source>
        <dbReference type="SAM" id="MobiDB-lite"/>
    </source>
</evidence>
<dbReference type="EMBL" id="BMGD01000002">
    <property type="protein sequence ID" value="GGB61461.1"/>
    <property type="molecule type" value="Genomic_DNA"/>
</dbReference>
<proteinExistence type="predicted"/>
<organism evidence="2 3">
    <name type="scientific">Blastomonas aquatica</name>
    <dbReference type="NCBI Taxonomy" id="1510276"/>
    <lineage>
        <taxon>Bacteria</taxon>
        <taxon>Pseudomonadati</taxon>
        <taxon>Pseudomonadota</taxon>
        <taxon>Alphaproteobacteria</taxon>
        <taxon>Sphingomonadales</taxon>
        <taxon>Sphingomonadaceae</taxon>
        <taxon>Blastomonas</taxon>
    </lineage>
</organism>
<keyword evidence="3" id="KW-1185">Reference proteome</keyword>
<evidence type="ECO:0000313" key="2">
    <source>
        <dbReference type="EMBL" id="GGB61461.1"/>
    </source>
</evidence>
<comment type="caution">
    <text evidence="2">The sequence shown here is derived from an EMBL/GenBank/DDBJ whole genome shotgun (WGS) entry which is preliminary data.</text>
</comment>
<dbReference type="Proteomes" id="UP000614261">
    <property type="component" value="Unassembled WGS sequence"/>
</dbReference>
<accession>A0ABQ1J923</accession>
<name>A0ABQ1J923_9SPHN</name>
<dbReference type="RefSeq" id="WP_188513797.1">
    <property type="nucleotide sequence ID" value="NZ_BMGD01000002.1"/>
</dbReference>
<feature type="region of interest" description="Disordered" evidence="1">
    <location>
        <begin position="15"/>
        <end position="36"/>
    </location>
</feature>
<reference evidence="3" key="1">
    <citation type="journal article" date="2019" name="Int. J. Syst. Evol. Microbiol.">
        <title>The Global Catalogue of Microorganisms (GCM) 10K type strain sequencing project: providing services to taxonomists for standard genome sequencing and annotation.</title>
        <authorList>
            <consortium name="The Broad Institute Genomics Platform"/>
            <consortium name="The Broad Institute Genome Sequencing Center for Infectious Disease"/>
            <person name="Wu L."/>
            <person name="Ma J."/>
        </authorList>
    </citation>
    <scope>NUCLEOTIDE SEQUENCE [LARGE SCALE GENOMIC DNA]</scope>
    <source>
        <strain evidence="3">CGMCC 1.12851</strain>
    </source>
</reference>
<protein>
    <recommendedName>
        <fullName evidence="4">Glutathione peroxidase</fullName>
    </recommendedName>
</protein>
<dbReference type="InterPro" id="IPR021724">
    <property type="entry name" value="DUF3297"/>
</dbReference>
<dbReference type="Pfam" id="PF11730">
    <property type="entry name" value="DUF3297"/>
    <property type="match status" value="1"/>
</dbReference>
<gene>
    <name evidence="2" type="ORF">GCM10010833_15560</name>
</gene>